<dbReference type="PANTHER" id="PTHR39190">
    <property type="entry name" value="FLAGELLAR ASSEMBLY FACTOR FLIW"/>
    <property type="match status" value="1"/>
</dbReference>
<comment type="function">
    <text evidence="4">Acts as an anti-CsrA protein, binds CsrA and prevents it from repressing translation of its target genes, one of which is flagellin. Binds to flagellin and participates in the assembly of the flagellum.</text>
</comment>
<evidence type="ECO:0000313" key="6">
    <source>
        <dbReference type="Proteomes" id="UP001527099"/>
    </source>
</evidence>
<dbReference type="SUPFAM" id="SSF141457">
    <property type="entry name" value="BH3618-like"/>
    <property type="match status" value="1"/>
</dbReference>
<accession>A0ABT4GIU5</accession>
<organism evidence="5 6">
    <name type="scientific">Paenibacillus alginolyticus</name>
    <dbReference type="NCBI Taxonomy" id="59839"/>
    <lineage>
        <taxon>Bacteria</taxon>
        <taxon>Bacillati</taxon>
        <taxon>Bacillota</taxon>
        <taxon>Bacilli</taxon>
        <taxon>Bacillales</taxon>
        <taxon>Paenibacillaceae</taxon>
        <taxon>Paenibacillus</taxon>
    </lineage>
</organism>
<comment type="caution">
    <text evidence="5">The sequence shown here is derived from an EMBL/GenBank/DDBJ whole genome shotgun (WGS) entry which is preliminary data.</text>
</comment>
<dbReference type="RefSeq" id="WP_268617285.1">
    <property type="nucleotide sequence ID" value="NZ_JAMDMX010000089.1"/>
</dbReference>
<gene>
    <name evidence="4" type="primary">fliW</name>
    <name evidence="5" type="ORF">M5X19_24915</name>
</gene>
<keyword evidence="6" id="KW-1185">Reference proteome</keyword>
<evidence type="ECO:0000256" key="3">
    <source>
        <dbReference type="ARBA" id="ARBA00022845"/>
    </source>
</evidence>
<proteinExistence type="inferred from homology"/>
<evidence type="ECO:0000256" key="1">
    <source>
        <dbReference type="ARBA" id="ARBA00022490"/>
    </source>
</evidence>
<dbReference type="Gene3D" id="2.30.290.10">
    <property type="entry name" value="BH3618-like"/>
    <property type="match status" value="1"/>
</dbReference>
<dbReference type="PANTHER" id="PTHR39190:SF1">
    <property type="entry name" value="FLAGELLAR ASSEMBLY FACTOR FLIW"/>
    <property type="match status" value="1"/>
</dbReference>
<dbReference type="InterPro" id="IPR003775">
    <property type="entry name" value="Flagellar_assembly_factor_FliW"/>
</dbReference>
<keyword evidence="3 4" id="KW-0810">Translation regulation</keyword>
<dbReference type="HAMAP" id="MF_01185">
    <property type="entry name" value="FliW"/>
    <property type="match status" value="1"/>
</dbReference>
<name>A0ABT4GIU5_9BACL</name>
<keyword evidence="5" id="KW-0969">Cilium</keyword>
<keyword evidence="1 4" id="KW-0963">Cytoplasm</keyword>
<evidence type="ECO:0000313" key="5">
    <source>
        <dbReference type="EMBL" id="MCY9696124.1"/>
    </source>
</evidence>
<sequence>MVQEITFVRELPGFKELKSFTLDVNEDNAPFANLQSSEQEKVGFIVANPFHFFPDYQVDLPEDIVSDLQIASTEHVRLWGIITYRSSLMQSTMNLQAPIVVNIQNGQAAQVIFSDSQYQIRQPLLPAGLNQEQVQGGTEDACVNAKKG</sequence>
<evidence type="ECO:0000256" key="2">
    <source>
        <dbReference type="ARBA" id="ARBA00022795"/>
    </source>
</evidence>
<keyword evidence="4" id="KW-0143">Chaperone</keyword>
<keyword evidence="2 4" id="KW-1005">Bacterial flagellum biogenesis</keyword>
<comment type="similarity">
    <text evidence="4">Belongs to the FliW family.</text>
</comment>
<dbReference type="EMBL" id="JAMDMX010000089">
    <property type="protein sequence ID" value="MCY9696124.1"/>
    <property type="molecule type" value="Genomic_DNA"/>
</dbReference>
<keyword evidence="5" id="KW-0966">Cell projection</keyword>
<protein>
    <recommendedName>
        <fullName evidence="4">Flagellar assembly factor FliW</fullName>
    </recommendedName>
</protein>
<evidence type="ECO:0000256" key="4">
    <source>
        <dbReference type="HAMAP-Rule" id="MF_01185"/>
    </source>
</evidence>
<comment type="subcellular location">
    <subcellularLocation>
        <location evidence="4">Cytoplasm</location>
    </subcellularLocation>
</comment>
<comment type="subunit">
    <text evidence="4">Interacts with translational regulator CsrA and flagellin(s).</text>
</comment>
<keyword evidence="5" id="KW-0282">Flagellum</keyword>
<reference evidence="5 6" key="1">
    <citation type="submission" date="2022-05" db="EMBL/GenBank/DDBJ databases">
        <title>Genome Sequencing of Bee-Associated Microbes.</title>
        <authorList>
            <person name="Dunlap C."/>
        </authorList>
    </citation>
    <scope>NUCLEOTIDE SEQUENCE [LARGE SCALE GENOMIC DNA]</scope>
    <source>
        <strain evidence="5 6">NRRL B-14421</strain>
    </source>
</reference>
<dbReference type="Pfam" id="PF02623">
    <property type="entry name" value="FliW"/>
    <property type="match status" value="1"/>
</dbReference>
<dbReference type="Proteomes" id="UP001527099">
    <property type="component" value="Unassembled WGS sequence"/>
</dbReference>
<dbReference type="InterPro" id="IPR024046">
    <property type="entry name" value="Flagellar_assmbl_FliW_dom_sf"/>
</dbReference>